<dbReference type="OrthoDB" id="10420013at2759"/>
<proteinExistence type="predicted"/>
<dbReference type="AlphaFoldDB" id="A0A8H3FLA3"/>
<accession>A0A8H3FLA3</accession>
<feature type="region of interest" description="Disordered" evidence="2">
    <location>
        <begin position="149"/>
        <end position="186"/>
    </location>
</feature>
<name>A0A8H3FLA3_9LECA</name>
<organism evidence="3 4">
    <name type="scientific">Alectoria fallacina</name>
    <dbReference type="NCBI Taxonomy" id="1903189"/>
    <lineage>
        <taxon>Eukaryota</taxon>
        <taxon>Fungi</taxon>
        <taxon>Dikarya</taxon>
        <taxon>Ascomycota</taxon>
        <taxon>Pezizomycotina</taxon>
        <taxon>Lecanoromycetes</taxon>
        <taxon>OSLEUM clade</taxon>
        <taxon>Lecanoromycetidae</taxon>
        <taxon>Lecanorales</taxon>
        <taxon>Lecanorineae</taxon>
        <taxon>Parmeliaceae</taxon>
        <taxon>Alectoria</taxon>
    </lineage>
</organism>
<keyword evidence="4" id="KW-1185">Reference proteome</keyword>
<gene>
    <name evidence="3" type="ORF">ALECFALPRED_003499</name>
</gene>
<comment type="caution">
    <text evidence="3">The sequence shown here is derived from an EMBL/GenBank/DDBJ whole genome shotgun (WGS) entry which is preliminary data.</text>
</comment>
<reference evidence="3" key="1">
    <citation type="submission" date="2021-03" db="EMBL/GenBank/DDBJ databases">
        <authorList>
            <person name="Tagirdzhanova G."/>
        </authorList>
    </citation>
    <scope>NUCLEOTIDE SEQUENCE</scope>
</reference>
<evidence type="ECO:0000313" key="4">
    <source>
        <dbReference type="Proteomes" id="UP000664203"/>
    </source>
</evidence>
<protein>
    <submittedName>
        <fullName evidence="3">Uncharacterized protein</fullName>
    </submittedName>
</protein>
<keyword evidence="1" id="KW-0175">Coiled coil</keyword>
<sequence>MSQEQENSRFLESVIRIKNAYILDLSARLQEREAFCGGMLSYSERILVNSMAIWSKMASKNAELQQMGKKLEECERKLHSERHFHDQARTELVRKDKKLNELRERLERSENELFWQQNYHDRAMREAYTTLEPPIDQAVGTILRTPTGAPPARHNSIFPGPDSNLREPDSSPMSRQPASIGHGTRSWAMRSAEMGNEGAGPSNGDRHEAGEMEGYEADLEDNIRPAWLPDAPSPPIRTWTWEEFGMRRIVYRTAGTIRI</sequence>
<evidence type="ECO:0000313" key="3">
    <source>
        <dbReference type="EMBL" id="CAF9926658.1"/>
    </source>
</evidence>
<feature type="coiled-coil region" evidence="1">
    <location>
        <begin position="57"/>
        <end position="112"/>
    </location>
</feature>
<dbReference type="EMBL" id="CAJPDR010000216">
    <property type="protein sequence ID" value="CAF9926658.1"/>
    <property type="molecule type" value="Genomic_DNA"/>
</dbReference>
<evidence type="ECO:0000256" key="1">
    <source>
        <dbReference type="SAM" id="Coils"/>
    </source>
</evidence>
<dbReference type="Proteomes" id="UP000664203">
    <property type="component" value="Unassembled WGS sequence"/>
</dbReference>
<evidence type="ECO:0000256" key="2">
    <source>
        <dbReference type="SAM" id="MobiDB-lite"/>
    </source>
</evidence>